<dbReference type="SUPFAM" id="SSF46785">
    <property type="entry name" value="Winged helix' DNA-binding domain"/>
    <property type="match status" value="1"/>
</dbReference>
<comment type="caution">
    <text evidence="5">The sequence shown here is derived from an EMBL/GenBank/DDBJ whole genome shotgun (WGS) entry which is preliminary data.</text>
</comment>
<dbReference type="PROSITE" id="PS50956">
    <property type="entry name" value="HTH_ASNC_2"/>
    <property type="match status" value="1"/>
</dbReference>
<dbReference type="Pfam" id="PF13412">
    <property type="entry name" value="HTH_24"/>
    <property type="match status" value="1"/>
</dbReference>
<evidence type="ECO:0000259" key="4">
    <source>
        <dbReference type="PROSITE" id="PS50956"/>
    </source>
</evidence>
<dbReference type="PANTHER" id="PTHR30154">
    <property type="entry name" value="LEUCINE-RESPONSIVE REGULATORY PROTEIN"/>
    <property type="match status" value="1"/>
</dbReference>
<dbReference type="SMART" id="SM00344">
    <property type="entry name" value="HTH_ASNC"/>
    <property type="match status" value="1"/>
</dbReference>
<evidence type="ECO:0000256" key="3">
    <source>
        <dbReference type="ARBA" id="ARBA00023163"/>
    </source>
</evidence>
<dbReference type="PRINTS" id="PR00033">
    <property type="entry name" value="HTHASNC"/>
</dbReference>
<dbReference type="InterPro" id="IPR036390">
    <property type="entry name" value="WH_DNA-bd_sf"/>
</dbReference>
<dbReference type="Proteomes" id="UP000288197">
    <property type="component" value="Unassembled WGS sequence"/>
</dbReference>
<dbReference type="InterPro" id="IPR000485">
    <property type="entry name" value="AsnC-type_HTH_dom"/>
</dbReference>
<evidence type="ECO:0000313" key="5">
    <source>
        <dbReference type="EMBL" id="RSU01900.1"/>
    </source>
</evidence>
<dbReference type="GO" id="GO:0043200">
    <property type="term" value="P:response to amino acid"/>
    <property type="evidence" value="ECO:0007669"/>
    <property type="project" value="TreeGrafter"/>
</dbReference>
<dbReference type="PANTHER" id="PTHR30154:SF55">
    <property type="entry name" value="HTH-TYPE TRANSCRIPTIONAL REGULATOR LRPB"/>
    <property type="match status" value="1"/>
</dbReference>
<dbReference type="InterPro" id="IPR011008">
    <property type="entry name" value="Dimeric_a/b-barrel"/>
</dbReference>
<feature type="domain" description="HTH asnC-type" evidence="4">
    <location>
        <begin position="7"/>
        <end position="68"/>
    </location>
</feature>
<organism evidence="5 6">
    <name type="scientific">Vagococcus fluvialis</name>
    <dbReference type="NCBI Taxonomy" id="2738"/>
    <lineage>
        <taxon>Bacteria</taxon>
        <taxon>Bacillati</taxon>
        <taxon>Bacillota</taxon>
        <taxon>Bacilli</taxon>
        <taxon>Lactobacillales</taxon>
        <taxon>Enterococcaceae</taxon>
        <taxon>Vagococcus</taxon>
    </lineage>
</organism>
<dbReference type="GO" id="GO:0043565">
    <property type="term" value="F:sequence-specific DNA binding"/>
    <property type="evidence" value="ECO:0007669"/>
    <property type="project" value="InterPro"/>
</dbReference>
<reference evidence="5 6" key="1">
    <citation type="submission" date="2017-05" db="EMBL/GenBank/DDBJ databases">
        <title>Vagococcus spp. assemblies.</title>
        <authorList>
            <person name="Gulvik C.A."/>
        </authorList>
    </citation>
    <scope>NUCLEOTIDE SEQUENCE [LARGE SCALE GENOMIC DNA]</scope>
    <source>
        <strain evidence="5 6">NCFB 2497</strain>
    </source>
</reference>
<evidence type="ECO:0000256" key="1">
    <source>
        <dbReference type="ARBA" id="ARBA00023015"/>
    </source>
</evidence>
<dbReference type="AlphaFoldDB" id="A0A430A515"/>
<keyword evidence="2" id="KW-0238">DNA-binding</keyword>
<dbReference type="SUPFAM" id="SSF54909">
    <property type="entry name" value="Dimeric alpha+beta barrel"/>
    <property type="match status" value="1"/>
</dbReference>
<keyword evidence="6" id="KW-1185">Reference proteome</keyword>
<keyword evidence="1" id="KW-0805">Transcription regulation</keyword>
<gene>
    <name evidence="5" type="ORF">CBF32_07905</name>
</gene>
<protein>
    <submittedName>
        <fullName evidence="5">AsnC family protein</fullName>
    </submittedName>
</protein>
<accession>A0A430A515</accession>
<dbReference type="InterPro" id="IPR019888">
    <property type="entry name" value="Tscrpt_reg_AsnC-like"/>
</dbReference>
<dbReference type="EMBL" id="NGJX01000006">
    <property type="protein sequence ID" value="RSU01900.1"/>
    <property type="molecule type" value="Genomic_DNA"/>
</dbReference>
<dbReference type="GO" id="GO:0005829">
    <property type="term" value="C:cytosol"/>
    <property type="evidence" value="ECO:0007669"/>
    <property type="project" value="TreeGrafter"/>
</dbReference>
<proteinExistence type="predicted"/>
<name>A0A430A515_9ENTE</name>
<dbReference type="Gene3D" id="1.10.10.10">
    <property type="entry name" value="Winged helix-like DNA-binding domain superfamily/Winged helix DNA-binding domain"/>
    <property type="match status" value="1"/>
</dbReference>
<dbReference type="Gene3D" id="3.30.70.920">
    <property type="match status" value="1"/>
</dbReference>
<evidence type="ECO:0000313" key="6">
    <source>
        <dbReference type="Proteomes" id="UP000288197"/>
    </source>
</evidence>
<dbReference type="InterPro" id="IPR036388">
    <property type="entry name" value="WH-like_DNA-bd_sf"/>
</dbReference>
<dbReference type="OrthoDB" id="34294at2"/>
<keyword evidence="3" id="KW-0804">Transcription</keyword>
<evidence type="ECO:0000256" key="2">
    <source>
        <dbReference type="ARBA" id="ARBA00023125"/>
    </source>
</evidence>
<sequence length="137" mass="16008">MKKGILMDITDEKILNLLKQNSKLTNKEIGEVVHMTGQAVGSRILKLQDEGIIQGFSIAIRYQHTQYIRFFMDSNKYVDFEKFVNQHKEIETFHKVSGQACYMLISHFTEKTLPIFIEDISKWGRYNVETFVADKIN</sequence>